<evidence type="ECO:0000259" key="5">
    <source>
        <dbReference type="PROSITE" id="PS50110"/>
    </source>
</evidence>
<dbReference type="RefSeq" id="WP_255891003.1">
    <property type="nucleotide sequence ID" value="NZ_JAFMZM010000004.1"/>
</dbReference>
<dbReference type="EMBL" id="JBHTCH010000017">
    <property type="protein sequence ID" value="MFC7361412.1"/>
    <property type="molecule type" value="Genomic_DNA"/>
</dbReference>
<keyword evidence="1 3" id="KW-0597">Phosphoprotein</keyword>
<dbReference type="InterPro" id="IPR016032">
    <property type="entry name" value="Sig_transdc_resp-reg_C-effctor"/>
</dbReference>
<dbReference type="InterPro" id="IPR000792">
    <property type="entry name" value="Tscrpt_reg_LuxR_C"/>
</dbReference>
<evidence type="ECO:0000313" key="6">
    <source>
        <dbReference type="EMBL" id="MFC7361412.1"/>
    </source>
</evidence>
<feature type="domain" description="HTH luxR-type" evidence="4">
    <location>
        <begin position="147"/>
        <end position="212"/>
    </location>
</feature>
<organism evidence="6 7">
    <name type="scientific">Nocardioides astragali</name>
    <dbReference type="NCBI Taxonomy" id="1776736"/>
    <lineage>
        <taxon>Bacteria</taxon>
        <taxon>Bacillati</taxon>
        <taxon>Actinomycetota</taxon>
        <taxon>Actinomycetes</taxon>
        <taxon>Propionibacteriales</taxon>
        <taxon>Nocardioidaceae</taxon>
        <taxon>Nocardioides</taxon>
    </lineage>
</organism>
<dbReference type="SUPFAM" id="SSF46894">
    <property type="entry name" value="C-terminal effector domain of the bipartite response regulators"/>
    <property type="match status" value="1"/>
</dbReference>
<accession>A0ABW2N688</accession>
<dbReference type="Gene3D" id="3.40.50.2300">
    <property type="match status" value="1"/>
</dbReference>
<feature type="domain" description="Response regulatory" evidence="5">
    <location>
        <begin position="5"/>
        <end position="121"/>
    </location>
</feature>
<dbReference type="PRINTS" id="PR00038">
    <property type="entry name" value="HTHLUXR"/>
</dbReference>
<dbReference type="PROSITE" id="PS50110">
    <property type="entry name" value="RESPONSE_REGULATORY"/>
    <property type="match status" value="1"/>
</dbReference>
<dbReference type="Proteomes" id="UP001596524">
    <property type="component" value="Unassembled WGS sequence"/>
</dbReference>
<gene>
    <name evidence="6" type="ORF">ACFQO6_14145</name>
</gene>
<protein>
    <submittedName>
        <fullName evidence="6">Response regulator</fullName>
    </submittedName>
</protein>
<dbReference type="Pfam" id="PF00196">
    <property type="entry name" value="GerE"/>
    <property type="match status" value="1"/>
</dbReference>
<dbReference type="InterPro" id="IPR058245">
    <property type="entry name" value="NreC/VraR/RcsB-like_REC"/>
</dbReference>
<feature type="modified residue" description="4-aspartylphosphate" evidence="3">
    <location>
        <position position="56"/>
    </location>
</feature>
<evidence type="ECO:0000256" key="1">
    <source>
        <dbReference type="ARBA" id="ARBA00022553"/>
    </source>
</evidence>
<dbReference type="PROSITE" id="PS00622">
    <property type="entry name" value="HTH_LUXR_1"/>
    <property type="match status" value="1"/>
</dbReference>
<evidence type="ECO:0000259" key="4">
    <source>
        <dbReference type="PROSITE" id="PS50043"/>
    </source>
</evidence>
<dbReference type="InterPro" id="IPR001789">
    <property type="entry name" value="Sig_transdc_resp-reg_receiver"/>
</dbReference>
<dbReference type="SMART" id="SM00448">
    <property type="entry name" value="REC"/>
    <property type="match status" value="1"/>
</dbReference>
<evidence type="ECO:0000256" key="3">
    <source>
        <dbReference type="PROSITE-ProRule" id="PRU00169"/>
    </source>
</evidence>
<dbReference type="PROSITE" id="PS50043">
    <property type="entry name" value="HTH_LUXR_2"/>
    <property type="match status" value="1"/>
</dbReference>
<dbReference type="InterPro" id="IPR039420">
    <property type="entry name" value="WalR-like"/>
</dbReference>
<dbReference type="CDD" id="cd06170">
    <property type="entry name" value="LuxR_C_like"/>
    <property type="match status" value="1"/>
</dbReference>
<dbReference type="PANTHER" id="PTHR43214">
    <property type="entry name" value="TWO-COMPONENT RESPONSE REGULATOR"/>
    <property type="match status" value="1"/>
</dbReference>
<name>A0ABW2N688_9ACTN</name>
<dbReference type="Pfam" id="PF00072">
    <property type="entry name" value="Response_reg"/>
    <property type="match status" value="1"/>
</dbReference>
<keyword evidence="7" id="KW-1185">Reference proteome</keyword>
<dbReference type="CDD" id="cd17535">
    <property type="entry name" value="REC_NarL-like"/>
    <property type="match status" value="1"/>
</dbReference>
<evidence type="ECO:0000256" key="2">
    <source>
        <dbReference type="ARBA" id="ARBA00023125"/>
    </source>
</evidence>
<sequence length="214" mass="22724">MESHRVLVADDHEEFRRGLEALLAAAPAIEVVGTAADGAMAVALALELQPDVVLMDLHMPRVNGIDATAQIVQSSPHIGVLVLTMMEDEESVFAAVRAGARGYLLKGARRGEIVRAVQAVCAGEVIFGPGIADRVMSYFSSARSRPAAGAFPDLTERERVVLGLIAEGKENGEIARQLGLSVKTVRNHASNIFTKLQVAHRAQAIVKAREAGLG</sequence>
<reference evidence="7" key="1">
    <citation type="journal article" date="2019" name="Int. J. Syst. Evol. Microbiol.">
        <title>The Global Catalogue of Microorganisms (GCM) 10K type strain sequencing project: providing services to taxonomists for standard genome sequencing and annotation.</title>
        <authorList>
            <consortium name="The Broad Institute Genomics Platform"/>
            <consortium name="The Broad Institute Genome Sequencing Center for Infectious Disease"/>
            <person name="Wu L."/>
            <person name="Ma J."/>
        </authorList>
    </citation>
    <scope>NUCLEOTIDE SEQUENCE [LARGE SCALE GENOMIC DNA]</scope>
    <source>
        <strain evidence="7">FCH27</strain>
    </source>
</reference>
<dbReference type="InterPro" id="IPR011006">
    <property type="entry name" value="CheY-like_superfamily"/>
</dbReference>
<comment type="caution">
    <text evidence="6">The sequence shown here is derived from an EMBL/GenBank/DDBJ whole genome shotgun (WGS) entry which is preliminary data.</text>
</comment>
<proteinExistence type="predicted"/>
<dbReference type="SMART" id="SM00421">
    <property type="entry name" value="HTH_LUXR"/>
    <property type="match status" value="1"/>
</dbReference>
<keyword evidence="2" id="KW-0238">DNA-binding</keyword>
<evidence type="ECO:0000313" key="7">
    <source>
        <dbReference type="Proteomes" id="UP001596524"/>
    </source>
</evidence>
<dbReference type="SUPFAM" id="SSF52172">
    <property type="entry name" value="CheY-like"/>
    <property type="match status" value="1"/>
</dbReference>